<reference evidence="2" key="1">
    <citation type="submission" date="2021-07" db="EMBL/GenBank/DDBJ databases">
        <authorList>
            <person name="Durling M."/>
        </authorList>
    </citation>
    <scope>NUCLEOTIDE SEQUENCE</scope>
</reference>
<feature type="compositionally biased region" description="Polar residues" evidence="1">
    <location>
        <begin position="1"/>
        <end position="31"/>
    </location>
</feature>
<comment type="caution">
    <text evidence="2">The sequence shown here is derived from an EMBL/GenBank/DDBJ whole genome shotgun (WGS) entry which is preliminary data.</text>
</comment>
<organism evidence="2 3">
    <name type="scientific">Hymenoscyphus albidus</name>
    <dbReference type="NCBI Taxonomy" id="595503"/>
    <lineage>
        <taxon>Eukaryota</taxon>
        <taxon>Fungi</taxon>
        <taxon>Dikarya</taxon>
        <taxon>Ascomycota</taxon>
        <taxon>Pezizomycotina</taxon>
        <taxon>Leotiomycetes</taxon>
        <taxon>Helotiales</taxon>
        <taxon>Helotiaceae</taxon>
        <taxon>Hymenoscyphus</taxon>
    </lineage>
</organism>
<evidence type="ECO:0000256" key="1">
    <source>
        <dbReference type="SAM" id="MobiDB-lite"/>
    </source>
</evidence>
<name>A0A9N9Q7R3_9HELO</name>
<sequence length="91" mass="10106">MPSHQTNKSFQKPIPNASQSMNPLPPSNTVQPLMHIPPQVTTSPTWLRQAPHNQSLRFTKCPVTKRTSRKGNAAGNWIIVIALKEGRNVKA</sequence>
<gene>
    <name evidence="2" type="ORF">HYALB_00006098</name>
</gene>
<protein>
    <submittedName>
        <fullName evidence="2">Uncharacterized protein</fullName>
    </submittedName>
</protein>
<accession>A0A9N9Q7R3</accession>
<evidence type="ECO:0000313" key="3">
    <source>
        <dbReference type="Proteomes" id="UP000701801"/>
    </source>
</evidence>
<proteinExistence type="predicted"/>
<dbReference type="EMBL" id="CAJVRM010000709">
    <property type="protein sequence ID" value="CAG8983070.1"/>
    <property type="molecule type" value="Genomic_DNA"/>
</dbReference>
<dbReference type="Proteomes" id="UP000701801">
    <property type="component" value="Unassembled WGS sequence"/>
</dbReference>
<keyword evidence="3" id="KW-1185">Reference proteome</keyword>
<evidence type="ECO:0000313" key="2">
    <source>
        <dbReference type="EMBL" id="CAG8983070.1"/>
    </source>
</evidence>
<feature type="region of interest" description="Disordered" evidence="1">
    <location>
        <begin position="1"/>
        <end position="41"/>
    </location>
</feature>
<dbReference type="AlphaFoldDB" id="A0A9N9Q7R3"/>